<comment type="caution">
    <text evidence="6">The sequence shown here is derived from an EMBL/GenBank/DDBJ whole genome shotgun (WGS) entry which is preliminary data.</text>
</comment>
<keyword evidence="4 6" id="KW-0808">Transferase</keyword>
<reference evidence="6 7" key="1">
    <citation type="submission" date="2019-06" db="EMBL/GenBank/DDBJ databases">
        <title>Description Trichococcus psychrophilus sp. nov., isolated from a cold spring, by genomic and phenotypic analyses.</title>
        <authorList>
            <person name="Zakharyuk A."/>
        </authorList>
    </citation>
    <scope>NUCLEOTIDE SEQUENCE [LARGE SCALE GENOMIC DNA]</scope>
    <source>
        <strain evidence="6 7">SKBG</strain>
    </source>
</reference>
<dbReference type="RefSeq" id="WP_140186495.1">
    <property type="nucleotide sequence ID" value="NZ_VENO01000003.1"/>
</dbReference>
<evidence type="ECO:0000313" key="7">
    <source>
        <dbReference type="Proteomes" id="UP000313395"/>
    </source>
</evidence>
<dbReference type="Proteomes" id="UP000313395">
    <property type="component" value="Unassembled WGS sequence"/>
</dbReference>
<comment type="pathway">
    <text evidence="1">Cell wall biogenesis; cell wall polysaccharide biosynthesis.</text>
</comment>
<keyword evidence="3" id="KW-0328">Glycosyltransferase</keyword>
<evidence type="ECO:0000313" key="6">
    <source>
        <dbReference type="EMBL" id="TNV68461.1"/>
    </source>
</evidence>
<dbReference type="SUPFAM" id="SSF53448">
    <property type="entry name" value="Nucleotide-diphospho-sugar transferases"/>
    <property type="match status" value="1"/>
</dbReference>
<dbReference type="PANTHER" id="PTHR43179:SF12">
    <property type="entry name" value="GALACTOFURANOSYLTRANSFERASE GLFT2"/>
    <property type="match status" value="1"/>
</dbReference>
<proteinExistence type="inferred from homology"/>
<protein>
    <submittedName>
        <fullName evidence="6">Glycosyltransferase family 2 protein</fullName>
    </submittedName>
</protein>
<name>A0A5C5E662_9LACT</name>
<evidence type="ECO:0000256" key="2">
    <source>
        <dbReference type="ARBA" id="ARBA00006739"/>
    </source>
</evidence>
<evidence type="ECO:0000256" key="4">
    <source>
        <dbReference type="ARBA" id="ARBA00022679"/>
    </source>
</evidence>
<dbReference type="GO" id="GO:0016757">
    <property type="term" value="F:glycosyltransferase activity"/>
    <property type="evidence" value="ECO:0007669"/>
    <property type="project" value="UniProtKB-KW"/>
</dbReference>
<evidence type="ECO:0000256" key="3">
    <source>
        <dbReference type="ARBA" id="ARBA00022676"/>
    </source>
</evidence>
<dbReference type="Pfam" id="PF00535">
    <property type="entry name" value="Glycos_transf_2"/>
    <property type="match status" value="1"/>
</dbReference>
<dbReference type="AlphaFoldDB" id="A0A5C5E662"/>
<gene>
    <name evidence="6" type="ORF">FHK04_09620</name>
</gene>
<dbReference type="Gene3D" id="3.90.550.10">
    <property type="entry name" value="Spore Coat Polysaccharide Biosynthesis Protein SpsA, Chain A"/>
    <property type="match status" value="1"/>
</dbReference>
<dbReference type="InterPro" id="IPR001173">
    <property type="entry name" value="Glyco_trans_2-like"/>
</dbReference>
<dbReference type="InterPro" id="IPR029044">
    <property type="entry name" value="Nucleotide-diphossugar_trans"/>
</dbReference>
<comment type="similarity">
    <text evidence="2">Belongs to the glycosyltransferase 2 family.</text>
</comment>
<dbReference type="PANTHER" id="PTHR43179">
    <property type="entry name" value="RHAMNOSYLTRANSFERASE WBBL"/>
    <property type="match status" value="1"/>
</dbReference>
<organism evidence="6 7">
    <name type="scientific">Trichococcus shcherbakoviae subsp. psychrophilus</name>
    <dbReference type="NCBI Taxonomy" id="2585775"/>
    <lineage>
        <taxon>Bacteria</taxon>
        <taxon>Bacillati</taxon>
        <taxon>Bacillota</taxon>
        <taxon>Bacilli</taxon>
        <taxon>Lactobacillales</taxon>
        <taxon>Carnobacteriaceae</taxon>
        <taxon>Trichococcus</taxon>
    </lineage>
</organism>
<feature type="domain" description="Glycosyltransferase 2-like" evidence="5">
    <location>
        <begin position="10"/>
        <end position="146"/>
    </location>
</feature>
<sequence length="293" mass="34181">MKFVFVILHYLATEDTIECVESILGNLDYKNIEIIVVDNASPNGSIDKIENYFINNTINNKKVTIIRSEKNLGFARGNNLGFLHAKYHLSADFIILINNDTIITQKNFCQVALDKYNEYRYYILGPDITTLDGYHQNPLIKASWSFKELKLFRLKKRIRLVCTYLKVDNLIDNFIKEVKDVHIKDRLEGDFLNTALHGACFIFSKDYIDKFEGLNGDTFLYMEEDILKLYSDYYNFLMMYSSDLSILHKEDIATNMVSGSTIGKKRNLYRRLIESSVVYEKIKRNMSKNEINT</sequence>
<evidence type="ECO:0000259" key="5">
    <source>
        <dbReference type="Pfam" id="PF00535"/>
    </source>
</evidence>
<evidence type="ECO:0000256" key="1">
    <source>
        <dbReference type="ARBA" id="ARBA00004776"/>
    </source>
</evidence>
<accession>A0A5C5E662</accession>
<dbReference type="EMBL" id="VENO01000003">
    <property type="protein sequence ID" value="TNV68461.1"/>
    <property type="molecule type" value="Genomic_DNA"/>
</dbReference>
<keyword evidence="7" id="KW-1185">Reference proteome</keyword>